<dbReference type="GO" id="GO:0015020">
    <property type="term" value="F:glucuronosyltransferase activity"/>
    <property type="evidence" value="ECO:0007669"/>
    <property type="project" value="UniProtKB-EC"/>
</dbReference>
<dbReference type="Proteomes" id="UP001175271">
    <property type="component" value="Unassembled WGS sequence"/>
</dbReference>
<dbReference type="InterPro" id="IPR002486">
    <property type="entry name" value="Col_cuticle_N"/>
</dbReference>
<evidence type="ECO:0000259" key="9">
    <source>
        <dbReference type="SMART" id="SM01088"/>
    </source>
</evidence>
<evidence type="ECO:0000256" key="4">
    <source>
        <dbReference type="ARBA" id="ARBA00022679"/>
    </source>
</evidence>
<gene>
    <name evidence="10" type="ORF">QR680_016433</name>
</gene>
<evidence type="ECO:0000256" key="7">
    <source>
        <dbReference type="SAM" id="MobiDB-lite"/>
    </source>
</evidence>
<dbReference type="PANTHER" id="PTHR48043:SF119">
    <property type="entry name" value="UDP-GLUCURONOSYLTRANSFERASE"/>
    <property type="match status" value="1"/>
</dbReference>
<feature type="region of interest" description="Disordered" evidence="7">
    <location>
        <begin position="530"/>
        <end position="606"/>
    </location>
</feature>
<dbReference type="InterPro" id="IPR035595">
    <property type="entry name" value="UDP_glycos_trans_CS"/>
</dbReference>
<sequence>MKPFFVRLSKAGHNVTVLDTSTKKEPRDFGPGIKVLHIYMPPKENKVVNADFFWTMDTHSFLMPVLFGMSDALFGELMDEHPDQFNTILSTNWDLIVMDELFAIHQNAICFHLKQTRNTPYIVFSPSTAIMTNFINAALGRYSSTKIGTFTKLPVDSSDVWNPTRFSNRLRGFVEDAIEHVGMRYILPFVNFKNFNRLKLHDFTFAEFVQRQSLHLSDHFDRLIYPVPEAVNFKYIGSHCGAPKSLPTDYLDFVNDPTSKGTIYVAFGSIIAWDNAPEYVVRAFEGALNELKDYRIIFAYKGKRKLIVGSHVMLTTWAPQLDVLTHDNTKLFISHGGLKSLKEALCTRTPVIYMPIFAEQAMNTRISLELGFGKTVNKYTINKETLLEAMHDILDNYDYYKNKIDSLYEIYMDRIIPSLDEGLFYAEKVLRGHFEKQQVKRKGGGLHRSASFSGTSSLNMDVENRTKAYRFVVYSAVTFSAVAVLSVCVTLPMVYNYVHHVRRQMRNEVNFCKGSAKDVWSEVQHLKDVPGNRTARQAGYAGESAGVSGGTQTQGAGPDGQPGGDGAPGPAGPKGPPGPDGAPGNDGQPGQPGPPGPSGGAGEKGICPKYCAIDGGVFFEDGTRRR</sequence>
<keyword evidence="8" id="KW-0472">Membrane</keyword>
<feature type="domain" description="Nematode cuticle collagen N-terminal" evidence="9">
    <location>
        <begin position="471"/>
        <end position="523"/>
    </location>
</feature>
<evidence type="ECO:0000256" key="2">
    <source>
        <dbReference type="ARBA" id="ARBA00012544"/>
    </source>
</evidence>
<dbReference type="GO" id="GO:0042302">
    <property type="term" value="F:structural constituent of cuticle"/>
    <property type="evidence" value="ECO:0007669"/>
    <property type="project" value="InterPro"/>
</dbReference>
<proteinExistence type="inferred from homology"/>
<evidence type="ECO:0000313" key="11">
    <source>
        <dbReference type="Proteomes" id="UP001175271"/>
    </source>
</evidence>
<dbReference type="Gene3D" id="3.40.50.2000">
    <property type="entry name" value="Glycogen Phosphorylase B"/>
    <property type="match status" value="1"/>
</dbReference>
<keyword evidence="8" id="KW-1133">Transmembrane helix</keyword>
<feature type="transmembrane region" description="Helical" evidence="8">
    <location>
        <begin position="471"/>
        <end position="498"/>
    </location>
</feature>
<keyword evidence="5" id="KW-0677">Repeat</keyword>
<feature type="compositionally biased region" description="Pro residues" evidence="7">
    <location>
        <begin position="570"/>
        <end position="580"/>
    </location>
</feature>
<dbReference type="EMBL" id="JAUCMV010000004">
    <property type="protein sequence ID" value="KAK0402619.1"/>
    <property type="molecule type" value="Genomic_DNA"/>
</dbReference>
<keyword evidence="3" id="KW-0328">Glycosyltransferase</keyword>
<name>A0AA39LMN1_9BILA</name>
<evidence type="ECO:0000256" key="3">
    <source>
        <dbReference type="ARBA" id="ARBA00022676"/>
    </source>
</evidence>
<dbReference type="Pfam" id="PF01484">
    <property type="entry name" value="Col_cuticle_N"/>
    <property type="match status" value="1"/>
</dbReference>
<comment type="similarity">
    <text evidence="1">Belongs to the UDP-glycosyltransferase family.</text>
</comment>
<dbReference type="SUPFAM" id="SSF53756">
    <property type="entry name" value="UDP-Glycosyltransferase/glycogen phosphorylase"/>
    <property type="match status" value="1"/>
</dbReference>
<evidence type="ECO:0000256" key="5">
    <source>
        <dbReference type="ARBA" id="ARBA00022737"/>
    </source>
</evidence>
<keyword evidence="8" id="KW-0812">Transmembrane</keyword>
<organism evidence="10 11">
    <name type="scientific">Steinernema hermaphroditum</name>
    <dbReference type="NCBI Taxonomy" id="289476"/>
    <lineage>
        <taxon>Eukaryota</taxon>
        <taxon>Metazoa</taxon>
        <taxon>Ecdysozoa</taxon>
        <taxon>Nematoda</taxon>
        <taxon>Chromadorea</taxon>
        <taxon>Rhabditida</taxon>
        <taxon>Tylenchina</taxon>
        <taxon>Panagrolaimomorpha</taxon>
        <taxon>Strongyloidoidea</taxon>
        <taxon>Steinernematidae</taxon>
        <taxon>Steinernema</taxon>
    </lineage>
</organism>
<dbReference type="AlphaFoldDB" id="A0AA39LMN1"/>
<dbReference type="PROSITE" id="PS00375">
    <property type="entry name" value="UDPGT"/>
    <property type="match status" value="1"/>
</dbReference>
<comment type="catalytic activity">
    <reaction evidence="6">
        <text>glucuronate acceptor + UDP-alpha-D-glucuronate = acceptor beta-D-glucuronoside + UDP + H(+)</text>
        <dbReference type="Rhea" id="RHEA:21032"/>
        <dbReference type="ChEBI" id="CHEBI:15378"/>
        <dbReference type="ChEBI" id="CHEBI:58052"/>
        <dbReference type="ChEBI" id="CHEBI:58223"/>
        <dbReference type="ChEBI" id="CHEBI:132367"/>
        <dbReference type="ChEBI" id="CHEBI:132368"/>
        <dbReference type="EC" id="2.4.1.17"/>
    </reaction>
</comment>
<dbReference type="SMART" id="SM01088">
    <property type="entry name" value="Col_cuticle_N"/>
    <property type="match status" value="1"/>
</dbReference>
<evidence type="ECO:0000313" key="10">
    <source>
        <dbReference type="EMBL" id="KAK0402619.1"/>
    </source>
</evidence>
<accession>A0AA39LMN1</accession>
<dbReference type="CDD" id="cd03784">
    <property type="entry name" value="GT1_Gtf-like"/>
    <property type="match status" value="1"/>
</dbReference>
<keyword evidence="11" id="KW-1185">Reference proteome</keyword>
<dbReference type="PANTHER" id="PTHR48043">
    <property type="entry name" value="EG:EG0003.4 PROTEIN-RELATED"/>
    <property type="match status" value="1"/>
</dbReference>
<dbReference type="InterPro" id="IPR002213">
    <property type="entry name" value="UDP_glucos_trans"/>
</dbReference>
<protein>
    <recommendedName>
        <fullName evidence="2">glucuronosyltransferase</fullName>
        <ecNumber evidence="2">2.4.1.17</ecNumber>
    </recommendedName>
</protein>
<evidence type="ECO:0000256" key="6">
    <source>
        <dbReference type="ARBA" id="ARBA00047475"/>
    </source>
</evidence>
<reference evidence="10" key="1">
    <citation type="submission" date="2023-06" db="EMBL/GenBank/DDBJ databases">
        <title>Genomic analysis of the entomopathogenic nematode Steinernema hermaphroditum.</title>
        <authorList>
            <person name="Schwarz E.M."/>
            <person name="Heppert J.K."/>
            <person name="Baniya A."/>
            <person name="Schwartz H.T."/>
            <person name="Tan C.-H."/>
            <person name="Antoshechkin I."/>
            <person name="Sternberg P.W."/>
            <person name="Goodrich-Blair H."/>
            <person name="Dillman A.R."/>
        </authorList>
    </citation>
    <scope>NUCLEOTIDE SEQUENCE</scope>
    <source>
        <strain evidence="10">PS9179</strain>
        <tissue evidence="10">Whole animal</tissue>
    </source>
</reference>
<evidence type="ECO:0000256" key="8">
    <source>
        <dbReference type="SAM" id="Phobius"/>
    </source>
</evidence>
<dbReference type="InterPro" id="IPR050271">
    <property type="entry name" value="UDP-glycosyltransferase"/>
</dbReference>
<evidence type="ECO:0000256" key="1">
    <source>
        <dbReference type="ARBA" id="ARBA00009995"/>
    </source>
</evidence>
<comment type="caution">
    <text evidence="10">The sequence shown here is derived from an EMBL/GenBank/DDBJ whole genome shotgun (WGS) entry which is preliminary data.</text>
</comment>
<dbReference type="Pfam" id="PF00201">
    <property type="entry name" value="UDPGT"/>
    <property type="match status" value="1"/>
</dbReference>
<dbReference type="EC" id="2.4.1.17" evidence="2"/>
<keyword evidence="4" id="KW-0808">Transferase</keyword>
<feature type="compositionally biased region" description="Gly residues" evidence="7">
    <location>
        <begin position="557"/>
        <end position="569"/>
    </location>
</feature>